<dbReference type="AlphaFoldDB" id="K0T5Q9"/>
<dbReference type="Proteomes" id="UP000266841">
    <property type="component" value="Unassembled WGS sequence"/>
</dbReference>
<proteinExistence type="predicted"/>
<feature type="compositionally biased region" description="Low complexity" evidence="1">
    <location>
        <begin position="103"/>
        <end position="114"/>
    </location>
</feature>
<accession>K0T5Q9</accession>
<feature type="compositionally biased region" description="Basic residues" evidence="1">
    <location>
        <begin position="84"/>
        <end position="99"/>
    </location>
</feature>
<dbReference type="EMBL" id="AGNL01005764">
    <property type="protein sequence ID" value="EJK72479.1"/>
    <property type="molecule type" value="Genomic_DNA"/>
</dbReference>
<comment type="caution">
    <text evidence="2">The sequence shown here is derived from an EMBL/GenBank/DDBJ whole genome shotgun (WGS) entry which is preliminary data.</text>
</comment>
<name>K0T5Q9_THAOC</name>
<gene>
    <name evidence="2" type="ORF">THAOC_05987</name>
</gene>
<sequence>MTARISRGRTDRTVVCDDEELEPFWTQLPTLPTSDTPAETAKRDLRTLQRYHGGFPLRRTGHKGRSQAQGDDTTLIHAMETDKKKRKKKTKKKKKKRNLRIPTTTTTMMGGTSTRVRSRGKSLDNLKEDDITKFIETYVNNGRLLGSTSTVEYPIEAFPFALTHLMSPSAVGNVPTGEEIHVLLAFATRECIDWEEGDDVDKTVPVLIRKRTRLTRATNSILIRSFLRTIQGRVEDQRRDEEDGDTYNTTRASHKCRRGTPQCHPPRPREDYQTAASSRPLEANSTSVLRCGERGRVPDMAHHLPLCAPKLPPMLPRETPFGKLDISYSTAFEPLAIDTVGEDQFKKLGRISDASEERLMMRTTGVNDVDQKGDVGMKLGETCIRMLLDTLGIDSRRAESVDIKGSNSKYVNTTFLEDNPRNRQERREQQINKPNRTSIHLCVAFHFICITEEMKENRLPTDEQRDNLGCRCESDLATDRT</sequence>
<evidence type="ECO:0000313" key="3">
    <source>
        <dbReference type="Proteomes" id="UP000266841"/>
    </source>
</evidence>
<evidence type="ECO:0000313" key="2">
    <source>
        <dbReference type="EMBL" id="EJK72479.1"/>
    </source>
</evidence>
<organism evidence="2 3">
    <name type="scientific">Thalassiosira oceanica</name>
    <name type="common">Marine diatom</name>
    <dbReference type="NCBI Taxonomy" id="159749"/>
    <lineage>
        <taxon>Eukaryota</taxon>
        <taxon>Sar</taxon>
        <taxon>Stramenopiles</taxon>
        <taxon>Ochrophyta</taxon>
        <taxon>Bacillariophyta</taxon>
        <taxon>Coscinodiscophyceae</taxon>
        <taxon>Thalassiosirophycidae</taxon>
        <taxon>Thalassiosirales</taxon>
        <taxon>Thalassiosiraceae</taxon>
        <taxon>Thalassiosira</taxon>
    </lineage>
</organism>
<feature type="non-terminal residue" evidence="2">
    <location>
        <position position="481"/>
    </location>
</feature>
<evidence type="ECO:0000256" key="1">
    <source>
        <dbReference type="SAM" id="MobiDB-lite"/>
    </source>
</evidence>
<feature type="region of interest" description="Disordered" evidence="1">
    <location>
        <begin position="236"/>
        <end position="286"/>
    </location>
</feature>
<feature type="region of interest" description="Disordered" evidence="1">
    <location>
        <begin position="54"/>
        <end position="119"/>
    </location>
</feature>
<protein>
    <submittedName>
        <fullName evidence="2">Uncharacterized protein</fullName>
    </submittedName>
</protein>
<reference evidence="2 3" key="1">
    <citation type="journal article" date="2012" name="Genome Biol.">
        <title>Genome and low-iron response of an oceanic diatom adapted to chronic iron limitation.</title>
        <authorList>
            <person name="Lommer M."/>
            <person name="Specht M."/>
            <person name="Roy A.S."/>
            <person name="Kraemer L."/>
            <person name="Andreson R."/>
            <person name="Gutowska M.A."/>
            <person name="Wolf J."/>
            <person name="Bergner S.V."/>
            <person name="Schilhabel M.B."/>
            <person name="Klostermeier U.C."/>
            <person name="Beiko R.G."/>
            <person name="Rosenstiel P."/>
            <person name="Hippler M."/>
            <person name="Laroche J."/>
        </authorList>
    </citation>
    <scope>NUCLEOTIDE SEQUENCE [LARGE SCALE GENOMIC DNA]</scope>
    <source>
        <strain evidence="2 3">CCMP1005</strain>
    </source>
</reference>
<keyword evidence="3" id="KW-1185">Reference proteome</keyword>